<protein>
    <recommendedName>
        <fullName evidence="5">Integral membrane protein</fullName>
    </recommendedName>
</protein>
<feature type="compositionally biased region" description="Basic and acidic residues" evidence="1">
    <location>
        <begin position="366"/>
        <end position="387"/>
    </location>
</feature>
<evidence type="ECO:0000256" key="1">
    <source>
        <dbReference type="SAM" id="MobiDB-lite"/>
    </source>
</evidence>
<sequence length="396" mass="43121">MSSASQPVASLDTQAAYVEGPVLIGTCVSLVLLGVVSGQTVKFLSNSNGDSWRLRVYQAVTHFGIVEPPILLGLSLDLILIPIISFMVEAYYIHRLAALSKRNFFVLVPICTVLLSAFVLHVTVTFEEQTFAAERSIFDFVRLWQQAVTHFGIVEPPILLGLSLDLILIPIISFMVEAYYIHRLAALSKRNFFVLVPICTVLLSAFVLHVTVTFEEQTFTAERVRKVILLYEVILPVYFVGDLLLTVSTAAYLYHFRRNVLPQNATVVTQLIRLVFQTSTPATFCRTRMSRGSGMEGAIERFRENPDANRNMPLGAASALGQASASGPAAAALPLSRNSSHAGSQGIDGRAGSNSGESGSDMCFADARDVEPESARKVARRETRSDGETGSSPTSA</sequence>
<keyword evidence="2" id="KW-1133">Transmembrane helix</keyword>
<proteinExistence type="predicted"/>
<keyword evidence="2" id="KW-0472">Membrane</keyword>
<evidence type="ECO:0000313" key="3">
    <source>
        <dbReference type="EMBL" id="GAT55683.1"/>
    </source>
</evidence>
<feature type="transmembrane region" description="Helical" evidence="2">
    <location>
        <begin position="104"/>
        <end position="126"/>
    </location>
</feature>
<gene>
    <name evidence="3" type="ORF">MCHLO_12420</name>
</gene>
<feature type="transmembrane region" description="Helical" evidence="2">
    <location>
        <begin position="158"/>
        <end position="180"/>
    </location>
</feature>
<reference evidence="3" key="1">
    <citation type="submission" date="2014-09" db="EMBL/GenBank/DDBJ databases">
        <title>Genome sequence of the luminous mushroom Mycena chlorophos for searching fungal bioluminescence genes.</title>
        <authorList>
            <person name="Tanaka Y."/>
            <person name="Kasuga D."/>
            <person name="Oba Y."/>
            <person name="Hase S."/>
            <person name="Sato K."/>
            <person name="Oba Y."/>
            <person name="Sakakibara Y."/>
        </authorList>
    </citation>
    <scope>NUCLEOTIDE SEQUENCE</scope>
</reference>
<feature type="region of interest" description="Disordered" evidence="1">
    <location>
        <begin position="330"/>
        <end position="396"/>
    </location>
</feature>
<dbReference type="EMBL" id="DF849065">
    <property type="protein sequence ID" value="GAT55683.1"/>
    <property type="molecule type" value="Genomic_DNA"/>
</dbReference>
<evidence type="ECO:0000313" key="4">
    <source>
        <dbReference type="Proteomes" id="UP000815677"/>
    </source>
</evidence>
<accession>A0ABQ0LX50</accession>
<evidence type="ECO:0000256" key="2">
    <source>
        <dbReference type="SAM" id="Phobius"/>
    </source>
</evidence>
<dbReference type="PANTHER" id="PTHR40465:SF1">
    <property type="entry name" value="DUF6534 DOMAIN-CONTAINING PROTEIN"/>
    <property type="match status" value="1"/>
</dbReference>
<organism evidence="3 4">
    <name type="scientific">Mycena chlorophos</name>
    <name type="common">Agaric fungus</name>
    <name type="synonym">Agaricus chlorophos</name>
    <dbReference type="NCBI Taxonomy" id="658473"/>
    <lineage>
        <taxon>Eukaryota</taxon>
        <taxon>Fungi</taxon>
        <taxon>Dikarya</taxon>
        <taxon>Basidiomycota</taxon>
        <taxon>Agaricomycotina</taxon>
        <taxon>Agaricomycetes</taxon>
        <taxon>Agaricomycetidae</taxon>
        <taxon>Agaricales</taxon>
        <taxon>Marasmiineae</taxon>
        <taxon>Mycenaceae</taxon>
        <taxon>Mycena</taxon>
    </lineage>
</organism>
<keyword evidence="4" id="KW-1185">Reference proteome</keyword>
<feature type="transmembrane region" description="Helical" evidence="2">
    <location>
        <begin position="192"/>
        <end position="214"/>
    </location>
</feature>
<name>A0ABQ0LX50_MYCCL</name>
<keyword evidence="2" id="KW-0812">Transmembrane</keyword>
<evidence type="ECO:0008006" key="5">
    <source>
        <dbReference type="Google" id="ProtNLM"/>
    </source>
</evidence>
<dbReference type="PANTHER" id="PTHR40465">
    <property type="entry name" value="CHROMOSOME 1, WHOLE GENOME SHOTGUN SEQUENCE"/>
    <property type="match status" value="1"/>
</dbReference>
<feature type="transmembrane region" description="Helical" evidence="2">
    <location>
        <begin position="234"/>
        <end position="254"/>
    </location>
</feature>
<feature type="transmembrane region" description="Helical" evidence="2">
    <location>
        <begin position="70"/>
        <end position="92"/>
    </location>
</feature>
<dbReference type="Proteomes" id="UP000815677">
    <property type="component" value="Unassembled WGS sequence"/>
</dbReference>